<dbReference type="AlphaFoldDB" id="A0A7W7IP33"/>
<name>A0A7W7IP33_9CAUL</name>
<dbReference type="RefSeq" id="WP_184269180.1">
    <property type="nucleotide sequence ID" value="NZ_JACHKY010000002.1"/>
</dbReference>
<evidence type="ECO:0000313" key="2">
    <source>
        <dbReference type="EMBL" id="MBB4797919.1"/>
    </source>
</evidence>
<proteinExistence type="predicted"/>
<gene>
    <name evidence="2" type="ORF">HNP32_001643</name>
</gene>
<accession>A0A7W7IP33</accession>
<feature type="region of interest" description="Disordered" evidence="1">
    <location>
        <begin position="1"/>
        <end position="51"/>
    </location>
</feature>
<organism evidence="2 3">
    <name type="scientific">Brevundimonas bullata</name>
    <dbReference type="NCBI Taxonomy" id="13160"/>
    <lineage>
        <taxon>Bacteria</taxon>
        <taxon>Pseudomonadati</taxon>
        <taxon>Pseudomonadota</taxon>
        <taxon>Alphaproteobacteria</taxon>
        <taxon>Caulobacterales</taxon>
        <taxon>Caulobacteraceae</taxon>
        <taxon>Brevundimonas</taxon>
    </lineage>
</organism>
<protein>
    <submittedName>
        <fullName evidence="2">Uncharacterized protein</fullName>
    </submittedName>
</protein>
<evidence type="ECO:0000256" key="1">
    <source>
        <dbReference type="SAM" id="MobiDB-lite"/>
    </source>
</evidence>
<evidence type="ECO:0000313" key="3">
    <source>
        <dbReference type="Proteomes" id="UP000539957"/>
    </source>
</evidence>
<dbReference type="EMBL" id="JACHKY010000002">
    <property type="protein sequence ID" value="MBB4797919.1"/>
    <property type="molecule type" value="Genomic_DNA"/>
</dbReference>
<keyword evidence="3" id="KW-1185">Reference proteome</keyword>
<dbReference type="Proteomes" id="UP000539957">
    <property type="component" value="Unassembled WGS sequence"/>
</dbReference>
<sequence>MTYIEPDTPDGAPEIEPPATPAPDIQPGQTPDELPPLEPGGGQPGDSRPYD</sequence>
<reference evidence="2 3" key="1">
    <citation type="submission" date="2020-08" db="EMBL/GenBank/DDBJ databases">
        <title>Functional genomics of gut bacteria from endangered species of beetles.</title>
        <authorList>
            <person name="Carlos-Shanley C."/>
        </authorList>
    </citation>
    <scope>NUCLEOTIDE SEQUENCE [LARGE SCALE GENOMIC DNA]</scope>
    <source>
        <strain evidence="2 3">S00123</strain>
    </source>
</reference>
<comment type="caution">
    <text evidence="2">The sequence shown here is derived from an EMBL/GenBank/DDBJ whole genome shotgun (WGS) entry which is preliminary data.</text>
</comment>